<dbReference type="AlphaFoldDB" id="A0A5Q0BJL3"/>
<accession>A0A5Q0BJL3</accession>
<dbReference type="Gene3D" id="3.40.50.2000">
    <property type="entry name" value="Glycogen Phosphorylase B"/>
    <property type="match status" value="1"/>
</dbReference>
<keyword evidence="4" id="KW-1185">Reference proteome</keyword>
<sequence length="390" mass="43466">MGRFIVIRKMNRPKILIVDAQIAGHHILWLGLVARSMLELGCDAVLLAHGDLDEVKSRINQLDGELLSVVTLAGFPRGRKTSVETYLSAVAAVFLQYRCDRIILNNFDTIASGLFRKVLLGYRPPQCLFGKINAIYHRPRPLDVTQKTLGNTWKRQGMRLLLHQGFFAGILLLDPFLIESSVEMYGAYSRFVFIPDPWRDNDEDPVCPPELVGAQTRGIRLLQYGVGDRRKGTELLVNALKQADADVPLTLIIAGFQRNTGLTDSLAGLKKPHSFVLIDRFISGAEEKFLLQYADYLTIPYLSHYGSSNILSKAAQYAKPVIASDYHLIGRLVGNYGLGVLFKDNDARALASAIESLSATSSCSEQLNNYRHQCSYQAFKKALASIMRFA</sequence>
<dbReference type="GO" id="GO:0016757">
    <property type="term" value="F:glycosyltransferase activity"/>
    <property type="evidence" value="ECO:0007669"/>
    <property type="project" value="TreeGrafter"/>
</dbReference>
<evidence type="ECO:0000313" key="4">
    <source>
        <dbReference type="Proteomes" id="UP000325755"/>
    </source>
</evidence>
<dbReference type="PANTHER" id="PTHR46401">
    <property type="entry name" value="GLYCOSYLTRANSFERASE WBBK-RELATED"/>
    <property type="match status" value="1"/>
</dbReference>
<dbReference type="EMBL" id="CP044205">
    <property type="protein sequence ID" value="QFY41996.1"/>
    <property type="molecule type" value="Genomic_DNA"/>
</dbReference>
<dbReference type="Pfam" id="PF00534">
    <property type="entry name" value="Glycos_transf_1"/>
    <property type="match status" value="1"/>
</dbReference>
<dbReference type="InParanoid" id="A0A5Q0BJL3"/>
<evidence type="ECO:0000259" key="2">
    <source>
        <dbReference type="Pfam" id="PF00534"/>
    </source>
</evidence>
<dbReference type="SUPFAM" id="SSF53756">
    <property type="entry name" value="UDP-Glycosyltransferase/glycogen phosphorylase"/>
    <property type="match status" value="1"/>
</dbReference>
<evidence type="ECO:0000313" key="3">
    <source>
        <dbReference type="EMBL" id="QFY41996.1"/>
    </source>
</evidence>
<dbReference type="PANTHER" id="PTHR46401:SF2">
    <property type="entry name" value="GLYCOSYLTRANSFERASE WBBK-RELATED"/>
    <property type="match status" value="1"/>
</dbReference>
<evidence type="ECO:0000256" key="1">
    <source>
        <dbReference type="ARBA" id="ARBA00022679"/>
    </source>
</evidence>
<dbReference type="InterPro" id="IPR001296">
    <property type="entry name" value="Glyco_trans_1"/>
</dbReference>
<organism evidence="3 4">
    <name type="scientific">Candidatus Methylospira mobilis</name>
    <dbReference type="NCBI Taxonomy" id="1808979"/>
    <lineage>
        <taxon>Bacteria</taxon>
        <taxon>Pseudomonadati</taxon>
        <taxon>Pseudomonadota</taxon>
        <taxon>Gammaproteobacteria</taxon>
        <taxon>Methylococcales</taxon>
        <taxon>Methylococcaceae</taxon>
        <taxon>Candidatus Methylospira</taxon>
    </lineage>
</organism>
<dbReference type="OrthoDB" id="9790710at2"/>
<dbReference type="Proteomes" id="UP000325755">
    <property type="component" value="Chromosome"/>
</dbReference>
<reference evidence="3 4" key="1">
    <citation type="submission" date="2019-09" db="EMBL/GenBank/DDBJ databases">
        <title>Ecophysiology of the spiral-shaped methanotroph Methylospira mobilis as revealed by the complete genome sequence.</title>
        <authorList>
            <person name="Oshkin I.Y."/>
            <person name="Dedysh S.N."/>
            <person name="Miroshnikov K."/>
            <person name="Danilova O.V."/>
            <person name="Hakobyan A."/>
            <person name="Liesack W."/>
        </authorList>
    </citation>
    <scope>NUCLEOTIDE SEQUENCE [LARGE SCALE GENOMIC DNA]</scope>
    <source>
        <strain evidence="3 4">Shm1</strain>
    </source>
</reference>
<protein>
    <submittedName>
        <fullName evidence="3">Glycosyltransferase family 4 protein</fullName>
    </submittedName>
</protein>
<name>A0A5Q0BJL3_9GAMM</name>
<gene>
    <name evidence="3" type="ORF">F6R98_04575</name>
</gene>
<dbReference type="GO" id="GO:0009103">
    <property type="term" value="P:lipopolysaccharide biosynthetic process"/>
    <property type="evidence" value="ECO:0007669"/>
    <property type="project" value="TreeGrafter"/>
</dbReference>
<feature type="domain" description="Glycosyl transferase family 1" evidence="2">
    <location>
        <begin position="219"/>
        <end position="378"/>
    </location>
</feature>
<proteinExistence type="predicted"/>
<dbReference type="KEGG" id="mmob:F6R98_04575"/>
<keyword evidence="1 3" id="KW-0808">Transferase</keyword>